<sequence>MARCRILLLTEAQQRFQSLECLMLDDNRLSDPKAFASLATLRKLEGSQPGEERVPGPSLPASDGSGVADLQTTTDSPRPRDITCGVPASRNRRAGIRSPELPDIAASAGWLREHIRRSSDALRACRRVKVAVVGSASSAPLRAPRRSSAQVPRCIIQLDGMPVDRPGSGTSQFGIAVGWHTAHFGPRGEIGIRFASIHKPQLEGDNKLRTPGTPAGAQRHDPVYCAVLGAIIVSLIVWIVFKYFRSRTYSRKTQQHLPASNALIPPQSRSSIARFGGSEALAASVSSQHPAVEEEISDSRFQRLGEYPEQQP</sequence>
<evidence type="ECO:0000256" key="1">
    <source>
        <dbReference type="SAM" id="MobiDB-lite"/>
    </source>
</evidence>
<keyword evidence="3" id="KW-1185">Reference proteome</keyword>
<evidence type="ECO:0000313" key="4">
    <source>
        <dbReference type="WBParaSite" id="snap_masked-unitig_22479-processed-gene-0.0-mRNA-1"/>
    </source>
</evidence>
<feature type="compositionally biased region" description="Basic and acidic residues" evidence="1">
    <location>
        <begin position="44"/>
        <end position="54"/>
    </location>
</feature>
<keyword evidence="2" id="KW-1133">Transmembrane helix</keyword>
<dbReference type="AlphaFoldDB" id="A0A1I8JPC9"/>
<evidence type="ECO:0000313" key="3">
    <source>
        <dbReference type="Proteomes" id="UP000095280"/>
    </source>
</evidence>
<keyword evidence="2" id="KW-0472">Membrane</keyword>
<proteinExistence type="predicted"/>
<dbReference type="WBParaSite" id="snap_masked-unitig_22479-processed-gene-0.0-mRNA-1">
    <property type="protein sequence ID" value="snap_masked-unitig_22479-processed-gene-0.0-mRNA-1"/>
    <property type="gene ID" value="snap_masked-unitig_22479-processed-gene-0.0"/>
</dbReference>
<name>A0A1I8JPC9_9PLAT</name>
<dbReference type="Proteomes" id="UP000095280">
    <property type="component" value="Unplaced"/>
</dbReference>
<dbReference type="Gene3D" id="6.10.250.1780">
    <property type="match status" value="1"/>
</dbReference>
<organism evidence="3 4">
    <name type="scientific">Macrostomum lignano</name>
    <dbReference type="NCBI Taxonomy" id="282301"/>
    <lineage>
        <taxon>Eukaryota</taxon>
        <taxon>Metazoa</taxon>
        <taxon>Spiralia</taxon>
        <taxon>Lophotrochozoa</taxon>
        <taxon>Platyhelminthes</taxon>
        <taxon>Rhabditophora</taxon>
        <taxon>Macrostomorpha</taxon>
        <taxon>Macrostomida</taxon>
        <taxon>Macrostomidae</taxon>
        <taxon>Macrostomum</taxon>
    </lineage>
</organism>
<reference evidence="4" key="1">
    <citation type="submission" date="2016-11" db="UniProtKB">
        <authorList>
            <consortium name="WormBaseParasite"/>
        </authorList>
    </citation>
    <scope>IDENTIFICATION</scope>
</reference>
<feature type="region of interest" description="Disordered" evidence="1">
    <location>
        <begin position="284"/>
        <end position="312"/>
    </location>
</feature>
<protein>
    <submittedName>
        <fullName evidence="4">TNFR_16_TM domain-containing protein</fullName>
    </submittedName>
</protein>
<evidence type="ECO:0000256" key="2">
    <source>
        <dbReference type="SAM" id="Phobius"/>
    </source>
</evidence>
<feature type="transmembrane region" description="Helical" evidence="2">
    <location>
        <begin position="226"/>
        <end position="244"/>
    </location>
</feature>
<keyword evidence="2" id="KW-0812">Transmembrane</keyword>
<feature type="region of interest" description="Disordered" evidence="1">
    <location>
        <begin position="44"/>
        <end position="86"/>
    </location>
</feature>
<accession>A0A1I8JPC9</accession>